<proteinExistence type="predicted"/>
<feature type="compositionally biased region" description="Polar residues" evidence="1">
    <location>
        <begin position="194"/>
        <end position="211"/>
    </location>
</feature>
<dbReference type="SUPFAM" id="SSF50978">
    <property type="entry name" value="WD40 repeat-like"/>
    <property type="match status" value="1"/>
</dbReference>
<feature type="region of interest" description="Disordered" evidence="1">
    <location>
        <begin position="608"/>
        <end position="627"/>
    </location>
</feature>
<evidence type="ECO:0000256" key="1">
    <source>
        <dbReference type="SAM" id="MobiDB-lite"/>
    </source>
</evidence>
<feature type="compositionally biased region" description="Polar residues" evidence="1">
    <location>
        <begin position="608"/>
        <end position="619"/>
    </location>
</feature>
<accession>A0A9P4N9A2</accession>
<evidence type="ECO:0000313" key="2">
    <source>
        <dbReference type="EMBL" id="KAF2268976.1"/>
    </source>
</evidence>
<dbReference type="Gene3D" id="2.130.10.10">
    <property type="entry name" value="YVTN repeat-like/Quinoprotein amine dehydrogenase"/>
    <property type="match status" value="1"/>
</dbReference>
<organism evidence="2 3">
    <name type="scientific">Lojkania enalia</name>
    <dbReference type="NCBI Taxonomy" id="147567"/>
    <lineage>
        <taxon>Eukaryota</taxon>
        <taxon>Fungi</taxon>
        <taxon>Dikarya</taxon>
        <taxon>Ascomycota</taxon>
        <taxon>Pezizomycotina</taxon>
        <taxon>Dothideomycetes</taxon>
        <taxon>Pleosporomycetidae</taxon>
        <taxon>Pleosporales</taxon>
        <taxon>Pleosporales incertae sedis</taxon>
        <taxon>Lojkania</taxon>
    </lineage>
</organism>
<dbReference type="OrthoDB" id="5591786at2759"/>
<feature type="region of interest" description="Disordered" evidence="1">
    <location>
        <begin position="677"/>
        <end position="699"/>
    </location>
</feature>
<reference evidence="3" key="1">
    <citation type="journal article" date="2020" name="Stud. Mycol.">
        <title>101 Dothideomycetes genomes: A test case for predicting lifestyles and emergence of pathogens.</title>
        <authorList>
            <person name="Haridas S."/>
            <person name="Albert R."/>
            <person name="Binder M."/>
            <person name="Bloem J."/>
            <person name="LaButti K."/>
            <person name="Salamov A."/>
            <person name="Andreopoulos B."/>
            <person name="Baker S."/>
            <person name="Barry K."/>
            <person name="Bills G."/>
            <person name="Bluhm B."/>
            <person name="Cannon C."/>
            <person name="Castanera R."/>
            <person name="Culley D."/>
            <person name="Daum C."/>
            <person name="Ezra D."/>
            <person name="Gonzalez J."/>
            <person name="Henrissat B."/>
            <person name="Kuo A."/>
            <person name="Liang C."/>
            <person name="Lipzen A."/>
            <person name="Lutzoni F."/>
            <person name="Magnuson J."/>
            <person name="Mondo S."/>
            <person name="Nolan M."/>
            <person name="Ohm R."/>
            <person name="Pangilinan J."/>
            <person name="Park H.-J."/>
            <person name="Ramirez L."/>
            <person name="Alfaro M."/>
            <person name="Sun H."/>
            <person name="Tritt A."/>
            <person name="Yoshinaga Y."/>
            <person name="Zwiers L.-H."/>
            <person name="Turgeon B."/>
            <person name="Goodwin S."/>
            <person name="Spatafora J."/>
            <person name="Crous P."/>
            <person name="Grigoriev I."/>
        </authorList>
    </citation>
    <scope>NUCLEOTIDE SEQUENCE [LARGE SCALE GENOMIC DNA]</scope>
    <source>
        <strain evidence="3">CBS 304.66</strain>
    </source>
</reference>
<sequence>MPNTISCVETSVQPGSLRFGDTAPEERPKLKEWRCDLTALSRVYNLYFVAYSDIIHVYQPSFPDQRLLDRPALTLHPPVSSPDLDYVLDPECPHSINRLHLDFLGRDEILLAACDDGDVIGYSVPQIQRVIENRSLAKEDKNSSHENRVRVFLHRNVGQSVWGLAIHREARLIAMSANTHKVTVIAYALANPPAGSSNSAESISDGPINSSDDSENDFPHPRRKDHILTLTANHNIPTVSFDNNGTDPGGRWLYSSSIGGKTHLWDLHNPQKAARTLQMGRCSSVTDPNKCPTALCRCRDRARLPHAAWNALFIDPRSCRKSYSHEEAFGIVPTERAPCFWDISESKSKSWRPSSDETHFDQANEEDEGMSLDTDEEEYQEEHEESMSTIQDDHEPSEHSDQEELEPQPPPSPQTLFVPEHEPTESSEDDTSLNGNEALVIQLPTEDLINDLMAIVPEDSEDEELSAPSPVLNLAAGAASAIWIDALDALPVDDQILRFVGKTSYCEIKADTNQDEVYSHDPTIIPPTVIVTKQDIHLVQPQILSSLTLKHSPIVFCKFPHLPYPEEMVPGHDRLCYSTQIPELGLLIAASPANRIVLLSLTQILADTNGPPTQDSLNPRSKLRKDGEGGQQIVYGFKLEKVLPDDSITAYLATTNTRIVGVAVGPVQGMFDISADEADAGNRDGDVDMDGSRGEDKERDRTRRWRMIVMFTDHTVLAYELARTSEEVAVADLVV</sequence>
<dbReference type="Proteomes" id="UP000800093">
    <property type="component" value="Unassembled WGS sequence"/>
</dbReference>
<dbReference type="InterPro" id="IPR015943">
    <property type="entry name" value="WD40/YVTN_repeat-like_dom_sf"/>
</dbReference>
<feature type="compositionally biased region" description="Basic and acidic residues" evidence="1">
    <location>
        <begin position="391"/>
        <end position="402"/>
    </location>
</feature>
<dbReference type="EMBL" id="ML986584">
    <property type="protein sequence ID" value="KAF2268976.1"/>
    <property type="molecule type" value="Genomic_DNA"/>
</dbReference>
<dbReference type="Pfam" id="PF08728">
    <property type="entry name" value="CRT10"/>
    <property type="match status" value="1"/>
</dbReference>
<feature type="compositionally biased region" description="Basic and acidic residues" evidence="1">
    <location>
        <begin position="680"/>
        <end position="699"/>
    </location>
</feature>
<dbReference type="InterPro" id="IPR014839">
    <property type="entry name" value="Crt10"/>
</dbReference>
<feature type="compositionally biased region" description="Acidic residues" evidence="1">
    <location>
        <begin position="363"/>
        <end position="384"/>
    </location>
</feature>
<dbReference type="InterPro" id="IPR036322">
    <property type="entry name" value="WD40_repeat_dom_sf"/>
</dbReference>
<protein>
    <submittedName>
        <fullName evidence="2">Uncharacterized protein</fullName>
    </submittedName>
</protein>
<feature type="compositionally biased region" description="Basic and acidic residues" evidence="1">
    <location>
        <begin position="347"/>
        <end position="362"/>
    </location>
</feature>
<evidence type="ECO:0000313" key="3">
    <source>
        <dbReference type="Proteomes" id="UP000800093"/>
    </source>
</evidence>
<dbReference type="AlphaFoldDB" id="A0A9P4N9A2"/>
<comment type="caution">
    <text evidence="2">The sequence shown here is derived from an EMBL/GenBank/DDBJ whole genome shotgun (WGS) entry which is preliminary data.</text>
</comment>
<feature type="region of interest" description="Disordered" evidence="1">
    <location>
        <begin position="347"/>
        <end position="435"/>
    </location>
</feature>
<keyword evidence="3" id="KW-1185">Reference proteome</keyword>
<gene>
    <name evidence="2" type="ORF">CC78DRAFT_575524</name>
</gene>
<name>A0A9P4N9A2_9PLEO</name>
<feature type="region of interest" description="Disordered" evidence="1">
    <location>
        <begin position="193"/>
        <end position="222"/>
    </location>
</feature>